<dbReference type="SUPFAM" id="SSF50978">
    <property type="entry name" value="WD40 repeat-like"/>
    <property type="match status" value="1"/>
</dbReference>
<dbReference type="Pfam" id="PF24105">
    <property type="entry name" value="Beta-prop_CAF1B_HIR1"/>
    <property type="match status" value="1"/>
</dbReference>
<evidence type="ECO:0000256" key="5">
    <source>
        <dbReference type="ARBA" id="ARBA00022853"/>
    </source>
</evidence>
<keyword evidence="8" id="KW-0805">Transcription regulation</keyword>
<comment type="similarity">
    <text evidence="2 8">Belongs to the WD repeat HIR1 family.</text>
</comment>
<dbReference type="Gene3D" id="2.130.10.10">
    <property type="entry name" value="YVTN repeat-like/Quinoprotein amine dehydrogenase"/>
    <property type="match status" value="2"/>
</dbReference>
<dbReference type="PANTHER" id="PTHR13831:SF0">
    <property type="entry name" value="PROTEIN HIRA"/>
    <property type="match status" value="1"/>
</dbReference>
<protein>
    <recommendedName>
        <fullName evidence="8">Protein HIR</fullName>
    </recommendedName>
</protein>
<organism evidence="10 11">
    <name type="scientific">Hanseniaspora valbyensis NRRL Y-1626</name>
    <dbReference type="NCBI Taxonomy" id="766949"/>
    <lineage>
        <taxon>Eukaryota</taxon>
        <taxon>Fungi</taxon>
        <taxon>Dikarya</taxon>
        <taxon>Ascomycota</taxon>
        <taxon>Saccharomycotina</taxon>
        <taxon>Saccharomycetes</taxon>
        <taxon>Saccharomycodales</taxon>
        <taxon>Saccharomycodaceae</taxon>
        <taxon>Hanseniaspora</taxon>
    </lineage>
</organism>
<dbReference type="GO" id="GO:0006351">
    <property type="term" value="P:DNA-templated transcription"/>
    <property type="evidence" value="ECO:0007669"/>
    <property type="project" value="InterPro"/>
</dbReference>
<comment type="caution">
    <text evidence="10">The sequence shown here is derived from an EMBL/GenBank/DDBJ whole genome shotgun (WGS) entry which is preliminary data.</text>
</comment>
<dbReference type="CDD" id="cd00200">
    <property type="entry name" value="WD40"/>
    <property type="match status" value="1"/>
</dbReference>
<dbReference type="GO" id="GO:0000417">
    <property type="term" value="C:HIR complex"/>
    <property type="evidence" value="ECO:0007669"/>
    <property type="project" value="TreeGrafter"/>
</dbReference>
<dbReference type="GO" id="GO:0006338">
    <property type="term" value="P:chromatin remodeling"/>
    <property type="evidence" value="ECO:0007669"/>
    <property type="project" value="TreeGrafter"/>
</dbReference>
<feature type="repeat" description="WD" evidence="7">
    <location>
        <begin position="119"/>
        <end position="153"/>
    </location>
</feature>
<dbReference type="PROSITE" id="PS50294">
    <property type="entry name" value="WD_REPEATS_REGION"/>
    <property type="match status" value="2"/>
</dbReference>
<dbReference type="AlphaFoldDB" id="A0A1B7TAL0"/>
<keyword evidence="4 8" id="KW-0677">Repeat</keyword>
<comment type="subcellular location">
    <subcellularLocation>
        <location evidence="1 8">Nucleus</location>
    </subcellularLocation>
</comment>
<evidence type="ECO:0000256" key="2">
    <source>
        <dbReference type="ARBA" id="ARBA00007306"/>
    </source>
</evidence>
<accession>A0A1B7TAL0</accession>
<feature type="repeat" description="WD" evidence="7">
    <location>
        <begin position="65"/>
        <end position="97"/>
    </location>
</feature>
<evidence type="ECO:0000256" key="4">
    <source>
        <dbReference type="ARBA" id="ARBA00022737"/>
    </source>
</evidence>
<evidence type="ECO:0000256" key="7">
    <source>
        <dbReference type="PROSITE-ProRule" id="PRU00221"/>
    </source>
</evidence>
<dbReference type="PANTHER" id="PTHR13831">
    <property type="entry name" value="MEMBER OF THE HIR1 FAMILY OF WD-REPEAT PROTEINS"/>
    <property type="match status" value="1"/>
</dbReference>
<evidence type="ECO:0000256" key="3">
    <source>
        <dbReference type="ARBA" id="ARBA00022574"/>
    </source>
</evidence>
<gene>
    <name evidence="10" type="ORF">HANVADRAFT_53701</name>
</gene>
<dbReference type="InterPro" id="IPR001680">
    <property type="entry name" value="WD40_rpt"/>
</dbReference>
<sequence>MKILSLNTFLRENEFLSPDTASNDSSNLAIYCMDLNKNENLLAVGTIDGCIKIYDMNHNKLVSTLDSHSGTVTCIKWSSCGKFLISGSDDKCIIIWQKQHLNSNSNIQKMIHFQLIKRLIGHESDVQNISLNNTNNLLMSCGLDCKIIIWQFNRTSLQFYKLIELNNIHINFIKSCEFDPTGKFFASISDDKVLKIYKYSFNNINNTFKFNLEVEISEPFTESKSFKVTYFSKMHWSPNGQFLIIPNGKSGILDNCCILIDRLNHWDYSFKLIGNALPIEVCKFNPIIFVKENEYMNNSDSINNITEQNLIIATGGQEKCLVIWSTTKCVPLIVLKNMFTKQISDLTWDKKGCRLYISSFDGDIKILDFEDTNELTDFINLTNDSEEDVKMKAINPEQNYKFLQKYKNNKGNKTEGEGSKILETVEDIELEQKVKDLLPKKYQLNKDVDDENIFNNGEPLNNDNSIKEAQPVVNILVAKRRTNDRNADGTIKKRRVALQTQPAVASLTKIPTPTSTDESNKINTVDNKNKEISFNVKNLSEPSIKLPRLGYQTLIQGLKETNNDKEERQQLFTNNNNNPIEMISSKIGLHTTSISTVLPDTDLHTEICKTTSHVFEIRNSKERKLIYSDPHDINESYSNLTKMTCFQKGVIKWEFVCKENITQLLVLNDKKLCLCLDDHQLIFLSIKTGLNITSKLFFNDRVLQMKCLQNRKGLMETDDDMLYLLLLSENGCITLMTEDRVFLKEIPTSHILYSDLILTGDQNINKIHCYKKIYDIYLDNENRLTLDLLVFERLYQNDFEKYMQSSKNNHSHNKARYFKFDERNIFKQLRKQHYSFNKNENELLIKESYNYSTTMECWLLSD</sequence>
<proteinExistence type="inferred from homology"/>
<evidence type="ECO:0000313" key="11">
    <source>
        <dbReference type="Proteomes" id="UP000092321"/>
    </source>
</evidence>
<evidence type="ECO:0000256" key="8">
    <source>
        <dbReference type="RuleBase" id="RU364014"/>
    </source>
</evidence>
<keyword evidence="6 8" id="KW-0539">Nucleus</keyword>
<dbReference type="InterPro" id="IPR055410">
    <property type="entry name" value="Beta-prop_CAF1B_HIR1"/>
</dbReference>
<dbReference type="SMART" id="SM00320">
    <property type="entry name" value="WD40"/>
    <property type="match status" value="5"/>
</dbReference>
<dbReference type="PROSITE" id="PS50082">
    <property type="entry name" value="WD_REPEATS_2"/>
    <property type="match status" value="2"/>
</dbReference>
<evidence type="ECO:0000256" key="1">
    <source>
        <dbReference type="ARBA" id="ARBA00004123"/>
    </source>
</evidence>
<dbReference type="EMBL" id="LXPE01000048">
    <property type="protein sequence ID" value="OBA25750.1"/>
    <property type="molecule type" value="Genomic_DNA"/>
</dbReference>
<dbReference type="GO" id="GO:0000785">
    <property type="term" value="C:chromatin"/>
    <property type="evidence" value="ECO:0007669"/>
    <property type="project" value="TreeGrafter"/>
</dbReference>
<keyword evidence="8" id="KW-0678">Repressor</keyword>
<comment type="function">
    <text evidence="8">Required for replication-independent chromatin assembly and for the periodic repression of histone gene transcription during the cell cycle.</text>
</comment>
<dbReference type="InterPro" id="IPR015943">
    <property type="entry name" value="WD40/YVTN_repeat-like_dom_sf"/>
</dbReference>
<evidence type="ECO:0000313" key="10">
    <source>
        <dbReference type="EMBL" id="OBA25750.1"/>
    </source>
</evidence>
<dbReference type="Proteomes" id="UP000092321">
    <property type="component" value="Unassembled WGS sequence"/>
</dbReference>
<dbReference type="GO" id="GO:0005634">
    <property type="term" value="C:nucleus"/>
    <property type="evidence" value="ECO:0007669"/>
    <property type="project" value="UniProtKB-SubCell"/>
</dbReference>
<reference evidence="11" key="1">
    <citation type="journal article" date="2016" name="Proc. Natl. Acad. Sci. U.S.A.">
        <title>Comparative genomics of biotechnologically important yeasts.</title>
        <authorList>
            <person name="Riley R."/>
            <person name="Haridas S."/>
            <person name="Wolfe K.H."/>
            <person name="Lopes M.R."/>
            <person name="Hittinger C.T."/>
            <person name="Goeker M."/>
            <person name="Salamov A.A."/>
            <person name="Wisecaver J.H."/>
            <person name="Long T.M."/>
            <person name="Calvey C.H."/>
            <person name="Aerts A.L."/>
            <person name="Barry K.W."/>
            <person name="Choi C."/>
            <person name="Clum A."/>
            <person name="Coughlan A.Y."/>
            <person name="Deshpande S."/>
            <person name="Douglass A.P."/>
            <person name="Hanson S.J."/>
            <person name="Klenk H.-P."/>
            <person name="LaButti K.M."/>
            <person name="Lapidus A."/>
            <person name="Lindquist E.A."/>
            <person name="Lipzen A.M."/>
            <person name="Meier-Kolthoff J.P."/>
            <person name="Ohm R.A."/>
            <person name="Otillar R.P."/>
            <person name="Pangilinan J.L."/>
            <person name="Peng Y."/>
            <person name="Rokas A."/>
            <person name="Rosa C.A."/>
            <person name="Scheuner C."/>
            <person name="Sibirny A.A."/>
            <person name="Slot J.C."/>
            <person name="Stielow J.B."/>
            <person name="Sun H."/>
            <person name="Kurtzman C.P."/>
            <person name="Blackwell M."/>
            <person name="Grigoriev I.V."/>
            <person name="Jeffries T.W."/>
        </authorList>
    </citation>
    <scope>NUCLEOTIDE SEQUENCE [LARGE SCALE GENOMIC DNA]</scope>
    <source>
        <strain evidence="11">NRRL Y-1626</strain>
    </source>
</reference>
<dbReference type="OrthoDB" id="1741719at2759"/>
<keyword evidence="8" id="KW-0804">Transcription</keyword>
<name>A0A1B7TAL0_9ASCO</name>
<dbReference type="GO" id="GO:0031491">
    <property type="term" value="F:nucleosome binding"/>
    <property type="evidence" value="ECO:0007669"/>
    <property type="project" value="TreeGrafter"/>
</dbReference>
<keyword evidence="11" id="KW-1185">Reference proteome</keyword>
<keyword evidence="5 8" id="KW-0156">Chromatin regulator</keyword>
<evidence type="ECO:0000256" key="6">
    <source>
        <dbReference type="ARBA" id="ARBA00023242"/>
    </source>
</evidence>
<feature type="domain" description="CAF1B/HIR1 beta-propeller" evidence="9">
    <location>
        <begin position="42"/>
        <end position="372"/>
    </location>
</feature>
<evidence type="ECO:0000259" key="9">
    <source>
        <dbReference type="Pfam" id="PF24105"/>
    </source>
</evidence>
<keyword evidence="3 7" id="KW-0853">WD repeat</keyword>
<dbReference type="InterPro" id="IPR031120">
    <property type="entry name" value="HIR1-like"/>
</dbReference>
<dbReference type="InterPro" id="IPR036322">
    <property type="entry name" value="WD40_repeat_dom_sf"/>
</dbReference>